<comment type="caution">
    <text evidence="7">The sequence shown here is derived from an EMBL/GenBank/DDBJ whole genome shotgun (WGS) entry which is preliminary data.</text>
</comment>
<dbReference type="InterPro" id="IPR013083">
    <property type="entry name" value="Znf_RING/FYVE/PHD"/>
</dbReference>
<feature type="region of interest" description="Disordered" evidence="5">
    <location>
        <begin position="1"/>
        <end position="25"/>
    </location>
</feature>
<dbReference type="AlphaFoldDB" id="A0A1R2BHJ8"/>
<dbReference type="InterPro" id="IPR017907">
    <property type="entry name" value="Znf_RING_CS"/>
</dbReference>
<dbReference type="SUPFAM" id="SSF57850">
    <property type="entry name" value="RING/U-box"/>
    <property type="match status" value="1"/>
</dbReference>
<dbReference type="Gene3D" id="3.30.40.10">
    <property type="entry name" value="Zinc/RING finger domain, C3HC4 (zinc finger)"/>
    <property type="match status" value="1"/>
</dbReference>
<dbReference type="OrthoDB" id="6105938at2759"/>
<accession>A0A1R2BHJ8</accession>
<dbReference type="PROSITE" id="PS50089">
    <property type="entry name" value="ZF_RING_2"/>
    <property type="match status" value="1"/>
</dbReference>
<dbReference type="EMBL" id="MPUH01000642">
    <property type="protein sequence ID" value="OMJ76242.1"/>
    <property type="molecule type" value="Genomic_DNA"/>
</dbReference>
<keyword evidence="2 4" id="KW-0863">Zinc-finger</keyword>
<name>A0A1R2BHJ8_9CILI</name>
<evidence type="ECO:0000256" key="4">
    <source>
        <dbReference type="PROSITE-ProRule" id="PRU00175"/>
    </source>
</evidence>
<gene>
    <name evidence="7" type="ORF">SteCoe_24419</name>
</gene>
<evidence type="ECO:0000313" key="7">
    <source>
        <dbReference type="EMBL" id="OMJ76242.1"/>
    </source>
</evidence>
<proteinExistence type="predicted"/>
<sequence>MSKHVQLPQKASYDNRSNLESSSTPDKGYKTLLHLIFDLSKALKETNSLNKISDNLKNTLAYFKSSVPGEILNKDNLLNEIEQIQNLLGCDQCKKQEVFSQIPCGHTFCENCMDETYSNSFSLSDLKCTICEKYFYPSDISEDFLDNWIDRIRKSSNHCKKCMKISTNMKGCKHFCDECLCLKYRRAELYCEYCSEVIKMPQELFYEEVFCSGCKCSVFIYGDYAKTLQNGTTLCYICLKECQETRVYPDSRMEIGEEELKTIAEFLYSKCNKCYKILEEAYFVPKQCCQQRICGICQAPEAACVYCSQELDAFSRSVVEKYASIKRLIGLNS</sequence>
<keyword evidence="8" id="KW-1185">Reference proteome</keyword>
<feature type="domain" description="RING-type" evidence="6">
    <location>
        <begin position="90"/>
        <end position="132"/>
    </location>
</feature>
<dbReference type="Proteomes" id="UP000187209">
    <property type="component" value="Unassembled WGS sequence"/>
</dbReference>
<evidence type="ECO:0000259" key="6">
    <source>
        <dbReference type="PROSITE" id="PS50089"/>
    </source>
</evidence>
<protein>
    <recommendedName>
        <fullName evidence="6">RING-type domain-containing protein</fullName>
    </recommendedName>
</protein>
<dbReference type="GO" id="GO:0008270">
    <property type="term" value="F:zinc ion binding"/>
    <property type="evidence" value="ECO:0007669"/>
    <property type="project" value="UniProtKB-KW"/>
</dbReference>
<organism evidence="7 8">
    <name type="scientific">Stentor coeruleus</name>
    <dbReference type="NCBI Taxonomy" id="5963"/>
    <lineage>
        <taxon>Eukaryota</taxon>
        <taxon>Sar</taxon>
        <taxon>Alveolata</taxon>
        <taxon>Ciliophora</taxon>
        <taxon>Postciliodesmatophora</taxon>
        <taxon>Heterotrichea</taxon>
        <taxon>Heterotrichida</taxon>
        <taxon>Stentoridae</taxon>
        <taxon>Stentor</taxon>
    </lineage>
</organism>
<keyword evidence="3" id="KW-0862">Zinc</keyword>
<dbReference type="PROSITE" id="PS00518">
    <property type="entry name" value="ZF_RING_1"/>
    <property type="match status" value="1"/>
</dbReference>
<evidence type="ECO:0000313" key="8">
    <source>
        <dbReference type="Proteomes" id="UP000187209"/>
    </source>
</evidence>
<evidence type="ECO:0000256" key="5">
    <source>
        <dbReference type="SAM" id="MobiDB-lite"/>
    </source>
</evidence>
<evidence type="ECO:0000256" key="2">
    <source>
        <dbReference type="ARBA" id="ARBA00022771"/>
    </source>
</evidence>
<feature type="compositionally biased region" description="Polar residues" evidence="5">
    <location>
        <begin position="12"/>
        <end position="25"/>
    </location>
</feature>
<dbReference type="InterPro" id="IPR001841">
    <property type="entry name" value="Znf_RING"/>
</dbReference>
<evidence type="ECO:0000256" key="3">
    <source>
        <dbReference type="ARBA" id="ARBA00022833"/>
    </source>
</evidence>
<evidence type="ECO:0000256" key="1">
    <source>
        <dbReference type="ARBA" id="ARBA00022723"/>
    </source>
</evidence>
<reference evidence="7 8" key="1">
    <citation type="submission" date="2016-11" db="EMBL/GenBank/DDBJ databases">
        <title>The macronuclear genome of Stentor coeruleus: a giant cell with tiny introns.</title>
        <authorList>
            <person name="Slabodnick M."/>
            <person name="Ruby J.G."/>
            <person name="Reiff S.B."/>
            <person name="Swart E.C."/>
            <person name="Gosai S."/>
            <person name="Prabakaran S."/>
            <person name="Witkowska E."/>
            <person name="Larue G.E."/>
            <person name="Fisher S."/>
            <person name="Freeman R.M."/>
            <person name="Gunawardena J."/>
            <person name="Chu W."/>
            <person name="Stover N.A."/>
            <person name="Gregory B.D."/>
            <person name="Nowacki M."/>
            <person name="Derisi J."/>
            <person name="Roy S.W."/>
            <person name="Marshall W.F."/>
            <person name="Sood P."/>
        </authorList>
    </citation>
    <scope>NUCLEOTIDE SEQUENCE [LARGE SCALE GENOMIC DNA]</scope>
    <source>
        <strain evidence="7">WM001</strain>
    </source>
</reference>
<keyword evidence="1" id="KW-0479">Metal-binding</keyword>